<dbReference type="RefSeq" id="WP_145090882.1">
    <property type="nucleotide sequence ID" value="NZ_CP036348.1"/>
</dbReference>
<proteinExistence type="predicted"/>
<name>A0A518JNT5_9BACT</name>
<keyword evidence="1" id="KW-0472">Membrane</keyword>
<keyword evidence="3" id="KW-1185">Reference proteome</keyword>
<gene>
    <name evidence="2" type="ORF">Poly24_08630</name>
</gene>
<protein>
    <submittedName>
        <fullName evidence="2">Uncharacterized protein</fullName>
    </submittedName>
</protein>
<sequence length="137" mass="15459">MQVSTQGPRQHLVRPTFAIAVAAFSVLVAMWYAANVGYFETDTSKYAVINDITVRQGLDSGYRLIAVDDRPEKRRKGRFVTFVPVALVNPGNRKLTLQKKDHVSESNATIFAQLKQGTRYRIKLQDGKLNLVKDTDF</sequence>
<dbReference type="EMBL" id="CP036348">
    <property type="protein sequence ID" value="QDV67171.1"/>
    <property type="molecule type" value="Genomic_DNA"/>
</dbReference>
<dbReference type="Proteomes" id="UP000315082">
    <property type="component" value="Chromosome"/>
</dbReference>
<evidence type="ECO:0000313" key="2">
    <source>
        <dbReference type="EMBL" id="QDV67171.1"/>
    </source>
</evidence>
<dbReference type="KEGG" id="rcf:Poly24_08630"/>
<reference evidence="2 3" key="1">
    <citation type="submission" date="2019-02" db="EMBL/GenBank/DDBJ databases">
        <title>Deep-cultivation of Planctomycetes and their phenomic and genomic characterization uncovers novel biology.</title>
        <authorList>
            <person name="Wiegand S."/>
            <person name="Jogler M."/>
            <person name="Boedeker C."/>
            <person name="Pinto D."/>
            <person name="Vollmers J."/>
            <person name="Rivas-Marin E."/>
            <person name="Kohn T."/>
            <person name="Peeters S.H."/>
            <person name="Heuer A."/>
            <person name="Rast P."/>
            <person name="Oberbeckmann S."/>
            <person name="Bunk B."/>
            <person name="Jeske O."/>
            <person name="Meyerdierks A."/>
            <person name="Storesund J.E."/>
            <person name="Kallscheuer N."/>
            <person name="Luecker S."/>
            <person name="Lage O.M."/>
            <person name="Pohl T."/>
            <person name="Merkel B.J."/>
            <person name="Hornburger P."/>
            <person name="Mueller R.-W."/>
            <person name="Bruemmer F."/>
            <person name="Labrenz M."/>
            <person name="Spormann A.M."/>
            <person name="Op den Camp H."/>
            <person name="Overmann J."/>
            <person name="Amann R."/>
            <person name="Jetten M.S.M."/>
            <person name="Mascher T."/>
            <person name="Medema M.H."/>
            <person name="Devos D.P."/>
            <person name="Kaster A.-K."/>
            <person name="Ovreas L."/>
            <person name="Rohde M."/>
            <person name="Galperin M.Y."/>
            <person name="Jogler C."/>
        </authorList>
    </citation>
    <scope>NUCLEOTIDE SEQUENCE [LARGE SCALE GENOMIC DNA]</scope>
    <source>
        <strain evidence="2 3">Poly24</strain>
    </source>
</reference>
<dbReference type="AlphaFoldDB" id="A0A518JNT5"/>
<organism evidence="2 3">
    <name type="scientific">Rosistilla carotiformis</name>
    <dbReference type="NCBI Taxonomy" id="2528017"/>
    <lineage>
        <taxon>Bacteria</taxon>
        <taxon>Pseudomonadati</taxon>
        <taxon>Planctomycetota</taxon>
        <taxon>Planctomycetia</taxon>
        <taxon>Pirellulales</taxon>
        <taxon>Pirellulaceae</taxon>
        <taxon>Rosistilla</taxon>
    </lineage>
</organism>
<keyword evidence="1" id="KW-1133">Transmembrane helix</keyword>
<evidence type="ECO:0000313" key="3">
    <source>
        <dbReference type="Proteomes" id="UP000315082"/>
    </source>
</evidence>
<feature type="transmembrane region" description="Helical" evidence="1">
    <location>
        <begin position="12"/>
        <end position="34"/>
    </location>
</feature>
<evidence type="ECO:0000256" key="1">
    <source>
        <dbReference type="SAM" id="Phobius"/>
    </source>
</evidence>
<accession>A0A518JNT5</accession>
<keyword evidence="1" id="KW-0812">Transmembrane</keyword>